<gene>
    <name evidence="2" type="ORF">IMCC12053_323</name>
</gene>
<dbReference type="AlphaFoldDB" id="A0A0N9ZM12"/>
<feature type="domain" description="YjiS-like" evidence="1">
    <location>
        <begin position="25"/>
        <end position="61"/>
    </location>
</feature>
<name>A0A0N9ZM12_9RHOB</name>
<organism evidence="2 3">
    <name type="scientific">Celeribacter marinus</name>
    <dbReference type="NCBI Taxonomy" id="1397108"/>
    <lineage>
        <taxon>Bacteria</taxon>
        <taxon>Pseudomonadati</taxon>
        <taxon>Pseudomonadota</taxon>
        <taxon>Alphaproteobacteria</taxon>
        <taxon>Rhodobacterales</taxon>
        <taxon>Roseobacteraceae</taxon>
        <taxon>Celeribacter</taxon>
    </lineage>
</organism>
<dbReference type="Pfam" id="PF06568">
    <property type="entry name" value="YjiS-like"/>
    <property type="match status" value="1"/>
</dbReference>
<dbReference type="KEGG" id="cmar:IMCC12053_323"/>
<sequence length="71" mass="7944">MAYATQILTSHDTFAARVERAIDGLRHWRAQRAEFTKIYNELASMTDRDLADIGISHGQIREIAEQAAAAV</sequence>
<dbReference type="Proteomes" id="UP000064920">
    <property type="component" value="Chromosome"/>
</dbReference>
<accession>A0A0N9ZM12</accession>
<dbReference type="EMBL" id="CP012023">
    <property type="protein sequence ID" value="ALI54273.1"/>
    <property type="molecule type" value="Genomic_DNA"/>
</dbReference>
<evidence type="ECO:0000313" key="2">
    <source>
        <dbReference type="EMBL" id="ALI54273.1"/>
    </source>
</evidence>
<dbReference type="InterPro" id="IPR009506">
    <property type="entry name" value="YjiS-like"/>
</dbReference>
<evidence type="ECO:0000313" key="3">
    <source>
        <dbReference type="Proteomes" id="UP000064920"/>
    </source>
</evidence>
<proteinExistence type="predicted"/>
<keyword evidence="3" id="KW-1185">Reference proteome</keyword>
<dbReference type="PATRIC" id="fig|1397108.4.peg.337"/>
<protein>
    <recommendedName>
        <fullName evidence="1">YjiS-like domain-containing protein</fullName>
    </recommendedName>
</protein>
<reference evidence="2 3" key="1">
    <citation type="submission" date="2015-05" db="EMBL/GenBank/DDBJ databases">
        <authorList>
            <person name="Wang D.B."/>
            <person name="Wang M."/>
        </authorList>
    </citation>
    <scope>NUCLEOTIDE SEQUENCE [LARGE SCALE GENOMIC DNA]</scope>
    <source>
        <strain evidence="2 3">IMCC 12053</strain>
    </source>
</reference>
<evidence type="ECO:0000259" key="1">
    <source>
        <dbReference type="Pfam" id="PF06568"/>
    </source>
</evidence>